<dbReference type="EMBL" id="PYYB01000003">
    <property type="protein sequence ID" value="PTL55417.1"/>
    <property type="molecule type" value="Genomic_DNA"/>
</dbReference>
<protein>
    <submittedName>
        <fullName evidence="2">Uncharacterized protein</fullName>
    </submittedName>
</protein>
<reference evidence="2 3" key="1">
    <citation type="submission" date="2018-03" db="EMBL/GenBank/DDBJ databases">
        <title>Aquarubrobacter algicola gen. nov., sp. nov., a novel actinobacterium isolated from shallow eutrophic lake during the end of cyanobacterial harmful algal blooms.</title>
        <authorList>
            <person name="Chun S.J."/>
        </authorList>
    </citation>
    <scope>NUCLEOTIDE SEQUENCE [LARGE SCALE GENOMIC DNA]</scope>
    <source>
        <strain evidence="2 3">Seoho-28</strain>
    </source>
</reference>
<evidence type="ECO:0000313" key="3">
    <source>
        <dbReference type="Proteomes" id="UP000240739"/>
    </source>
</evidence>
<name>A0A2T4UD40_9ACTN</name>
<comment type="caution">
    <text evidence="2">The sequence shown here is derived from an EMBL/GenBank/DDBJ whole genome shotgun (WGS) entry which is preliminary data.</text>
</comment>
<dbReference type="AlphaFoldDB" id="A0A2T4UD40"/>
<feature type="region of interest" description="Disordered" evidence="1">
    <location>
        <begin position="1"/>
        <end position="25"/>
    </location>
</feature>
<sequence length="98" mass="11161">MPGIYRHVPPEREPRGPQLPGPTRPDRISIWPVEVDRFGIDVLFHGAAGFRRAEVIDRQLRDAGVTVSLRQDGVDAWIVRFGPVSRDEMLEVLNGYVW</sequence>
<proteinExistence type="predicted"/>
<dbReference type="OrthoDB" id="5245007at2"/>
<keyword evidence="3" id="KW-1185">Reference proteome</keyword>
<evidence type="ECO:0000256" key="1">
    <source>
        <dbReference type="SAM" id="MobiDB-lite"/>
    </source>
</evidence>
<organism evidence="2 3">
    <name type="scientific">Paraconexibacter algicola</name>
    <dbReference type="NCBI Taxonomy" id="2133960"/>
    <lineage>
        <taxon>Bacteria</taxon>
        <taxon>Bacillati</taxon>
        <taxon>Actinomycetota</taxon>
        <taxon>Thermoleophilia</taxon>
        <taxon>Solirubrobacterales</taxon>
        <taxon>Paraconexibacteraceae</taxon>
        <taxon>Paraconexibacter</taxon>
    </lineage>
</organism>
<gene>
    <name evidence="2" type="ORF">C7Y72_17305</name>
</gene>
<evidence type="ECO:0000313" key="2">
    <source>
        <dbReference type="EMBL" id="PTL55417.1"/>
    </source>
</evidence>
<dbReference type="RefSeq" id="WP_107570460.1">
    <property type="nucleotide sequence ID" value="NZ_PYYB01000003.1"/>
</dbReference>
<accession>A0A2T4UD40</accession>
<dbReference type="Proteomes" id="UP000240739">
    <property type="component" value="Unassembled WGS sequence"/>
</dbReference>